<keyword evidence="5" id="KW-0547">Nucleotide-binding</keyword>
<dbReference type="FunFam" id="3.40.50.300:FF:000299">
    <property type="entry name" value="ABC transporter ATP-binding protein/permease"/>
    <property type="match status" value="1"/>
</dbReference>
<keyword evidence="2" id="KW-0813">Transport</keyword>
<feature type="transmembrane region" description="Helical" evidence="11">
    <location>
        <begin position="100"/>
        <end position="121"/>
    </location>
</feature>
<name>A0A9D2SSI1_9FIRM</name>
<evidence type="ECO:0000259" key="12">
    <source>
        <dbReference type="PROSITE" id="PS50893"/>
    </source>
</evidence>
<feature type="transmembrane region" description="Helical" evidence="11">
    <location>
        <begin position="305"/>
        <end position="329"/>
    </location>
</feature>
<feature type="region of interest" description="Disordered" evidence="10">
    <location>
        <begin position="632"/>
        <end position="655"/>
    </location>
</feature>
<feature type="transmembrane region" description="Helical" evidence="11">
    <location>
        <begin position="178"/>
        <end position="198"/>
    </location>
</feature>
<evidence type="ECO:0000256" key="11">
    <source>
        <dbReference type="SAM" id="Phobius"/>
    </source>
</evidence>
<dbReference type="InterPro" id="IPR027417">
    <property type="entry name" value="P-loop_NTPase"/>
</dbReference>
<dbReference type="PROSITE" id="PS50893">
    <property type="entry name" value="ABC_TRANSPORTER_2"/>
    <property type="match status" value="1"/>
</dbReference>
<evidence type="ECO:0000256" key="2">
    <source>
        <dbReference type="ARBA" id="ARBA00022448"/>
    </source>
</evidence>
<dbReference type="GO" id="GO:0005886">
    <property type="term" value="C:plasma membrane"/>
    <property type="evidence" value="ECO:0007669"/>
    <property type="project" value="UniProtKB-SubCell"/>
</dbReference>
<dbReference type="GO" id="GO:0140359">
    <property type="term" value="F:ABC-type transporter activity"/>
    <property type="evidence" value="ECO:0007669"/>
    <property type="project" value="InterPro"/>
</dbReference>
<accession>A0A9D2SSI1</accession>
<keyword evidence="6" id="KW-0788">Thiol protease</keyword>
<evidence type="ECO:0000256" key="1">
    <source>
        <dbReference type="ARBA" id="ARBA00004651"/>
    </source>
</evidence>
<dbReference type="Proteomes" id="UP000823891">
    <property type="component" value="Unassembled WGS sequence"/>
</dbReference>
<evidence type="ECO:0000259" key="13">
    <source>
        <dbReference type="PROSITE" id="PS50929"/>
    </source>
</evidence>
<dbReference type="InterPro" id="IPR011527">
    <property type="entry name" value="ABC1_TM_dom"/>
</dbReference>
<dbReference type="InterPro" id="IPR003593">
    <property type="entry name" value="AAA+_ATPase"/>
</dbReference>
<evidence type="ECO:0000313" key="14">
    <source>
        <dbReference type="EMBL" id="HJC25845.1"/>
    </source>
</evidence>
<evidence type="ECO:0000256" key="6">
    <source>
        <dbReference type="ARBA" id="ARBA00022807"/>
    </source>
</evidence>
<feature type="transmembrane region" description="Helical" evidence="11">
    <location>
        <begin position="205"/>
        <end position="224"/>
    </location>
</feature>
<dbReference type="SMART" id="SM00382">
    <property type="entry name" value="AAA"/>
    <property type="match status" value="1"/>
</dbReference>
<keyword evidence="7 14" id="KW-0067">ATP-binding</keyword>
<dbReference type="InterPro" id="IPR003439">
    <property type="entry name" value="ABC_transporter-like_ATP-bd"/>
</dbReference>
<dbReference type="GO" id="GO:0016887">
    <property type="term" value="F:ATP hydrolysis activity"/>
    <property type="evidence" value="ECO:0007669"/>
    <property type="project" value="InterPro"/>
</dbReference>
<dbReference type="PANTHER" id="PTHR24221">
    <property type="entry name" value="ATP-BINDING CASSETTE SUB-FAMILY B"/>
    <property type="match status" value="1"/>
</dbReference>
<proteinExistence type="predicted"/>
<evidence type="ECO:0000313" key="15">
    <source>
        <dbReference type="Proteomes" id="UP000823891"/>
    </source>
</evidence>
<dbReference type="SUPFAM" id="SSF52540">
    <property type="entry name" value="P-loop containing nucleoside triphosphate hydrolases"/>
    <property type="match status" value="1"/>
</dbReference>
<organism evidence="14 15">
    <name type="scientific">Candidatus Eisenbergiella merdavium</name>
    <dbReference type="NCBI Taxonomy" id="2838551"/>
    <lineage>
        <taxon>Bacteria</taxon>
        <taxon>Bacillati</taxon>
        <taxon>Bacillota</taxon>
        <taxon>Clostridia</taxon>
        <taxon>Lachnospirales</taxon>
        <taxon>Lachnospiraceae</taxon>
        <taxon>Eisenbergiella</taxon>
    </lineage>
</organism>
<dbReference type="Gene3D" id="3.40.50.300">
    <property type="entry name" value="P-loop containing nucleotide triphosphate hydrolases"/>
    <property type="match status" value="1"/>
</dbReference>
<dbReference type="PROSITE" id="PS50929">
    <property type="entry name" value="ABC_TM1F"/>
    <property type="match status" value="1"/>
</dbReference>
<evidence type="ECO:0000256" key="9">
    <source>
        <dbReference type="ARBA" id="ARBA00023136"/>
    </source>
</evidence>
<keyword evidence="6" id="KW-0645">Protease</keyword>
<evidence type="ECO:0000256" key="10">
    <source>
        <dbReference type="SAM" id="MobiDB-lite"/>
    </source>
</evidence>
<keyword evidence="8 11" id="KW-1133">Transmembrane helix</keyword>
<reference evidence="14" key="2">
    <citation type="submission" date="2021-04" db="EMBL/GenBank/DDBJ databases">
        <authorList>
            <person name="Gilroy R."/>
        </authorList>
    </citation>
    <scope>NUCLEOTIDE SEQUENCE</scope>
    <source>
        <strain evidence="14">USAMLcec2-132</strain>
    </source>
</reference>
<dbReference type="EMBL" id="DWWS01000073">
    <property type="protein sequence ID" value="HJC25845.1"/>
    <property type="molecule type" value="Genomic_DNA"/>
</dbReference>
<dbReference type="Pfam" id="PF00005">
    <property type="entry name" value="ABC_tran"/>
    <property type="match status" value="1"/>
</dbReference>
<dbReference type="SUPFAM" id="SSF90123">
    <property type="entry name" value="ABC transporter transmembrane region"/>
    <property type="match status" value="1"/>
</dbReference>
<dbReference type="InterPro" id="IPR039421">
    <property type="entry name" value="Type_1_exporter"/>
</dbReference>
<keyword evidence="9 11" id="KW-0472">Membrane</keyword>
<evidence type="ECO:0000256" key="8">
    <source>
        <dbReference type="ARBA" id="ARBA00022989"/>
    </source>
</evidence>
<feature type="domain" description="ABC transmembrane type-1" evidence="13">
    <location>
        <begin position="176"/>
        <end position="351"/>
    </location>
</feature>
<gene>
    <name evidence="14" type="ORF">H9761_19480</name>
</gene>
<protein>
    <submittedName>
        <fullName evidence="14">ABC transporter ATP-binding protein/permease</fullName>
    </submittedName>
</protein>
<feature type="transmembrane region" description="Helical" evidence="11">
    <location>
        <begin position="62"/>
        <end position="88"/>
    </location>
</feature>
<comment type="subcellular location">
    <subcellularLocation>
        <location evidence="1">Cell membrane</location>
        <topology evidence="1">Multi-pass membrane protein</topology>
    </subcellularLocation>
</comment>
<dbReference type="Gene3D" id="1.20.1560.10">
    <property type="entry name" value="ABC transporter type 1, transmembrane domain"/>
    <property type="match status" value="1"/>
</dbReference>
<dbReference type="InterPro" id="IPR036640">
    <property type="entry name" value="ABC1_TM_sf"/>
</dbReference>
<dbReference type="GO" id="GO:0005524">
    <property type="term" value="F:ATP binding"/>
    <property type="evidence" value="ECO:0007669"/>
    <property type="project" value="UniProtKB-KW"/>
</dbReference>
<evidence type="ECO:0000256" key="5">
    <source>
        <dbReference type="ARBA" id="ARBA00022741"/>
    </source>
</evidence>
<evidence type="ECO:0000256" key="4">
    <source>
        <dbReference type="ARBA" id="ARBA00022692"/>
    </source>
</evidence>
<comment type="caution">
    <text evidence="14">The sequence shown here is derived from an EMBL/GenBank/DDBJ whole genome shotgun (WGS) entry which is preliminary data.</text>
</comment>
<dbReference type="GO" id="GO:0034040">
    <property type="term" value="F:ATPase-coupled lipid transmembrane transporter activity"/>
    <property type="evidence" value="ECO:0007669"/>
    <property type="project" value="TreeGrafter"/>
</dbReference>
<dbReference type="PANTHER" id="PTHR24221:SF646">
    <property type="entry name" value="HAEMOLYSIN SECRETION ATP-BINDING PROTEIN"/>
    <property type="match status" value="1"/>
</dbReference>
<keyword evidence="4 11" id="KW-0812">Transmembrane</keyword>
<evidence type="ECO:0000256" key="7">
    <source>
        <dbReference type="ARBA" id="ARBA00022840"/>
    </source>
</evidence>
<dbReference type="GO" id="GO:0008234">
    <property type="term" value="F:cysteine-type peptidase activity"/>
    <property type="evidence" value="ECO:0007669"/>
    <property type="project" value="UniProtKB-KW"/>
</dbReference>
<feature type="domain" description="ABC transporter" evidence="12">
    <location>
        <begin position="387"/>
        <end position="626"/>
    </location>
</feature>
<keyword evidence="6" id="KW-0378">Hydrolase</keyword>
<evidence type="ECO:0000256" key="3">
    <source>
        <dbReference type="ARBA" id="ARBA00022475"/>
    </source>
</evidence>
<dbReference type="AlphaFoldDB" id="A0A9D2SSI1"/>
<reference evidence="14" key="1">
    <citation type="journal article" date="2021" name="PeerJ">
        <title>Extensive microbial diversity within the chicken gut microbiome revealed by metagenomics and culture.</title>
        <authorList>
            <person name="Gilroy R."/>
            <person name="Ravi A."/>
            <person name="Getino M."/>
            <person name="Pursley I."/>
            <person name="Horton D.L."/>
            <person name="Alikhan N.F."/>
            <person name="Baker D."/>
            <person name="Gharbi K."/>
            <person name="Hall N."/>
            <person name="Watson M."/>
            <person name="Adriaenssens E.M."/>
            <person name="Foster-Nyarko E."/>
            <person name="Jarju S."/>
            <person name="Secka A."/>
            <person name="Antonio M."/>
            <person name="Oren A."/>
            <person name="Chaudhuri R.R."/>
            <person name="La Ragione R."/>
            <person name="Hildebrand F."/>
            <person name="Pallen M.J."/>
        </authorList>
    </citation>
    <scope>NUCLEOTIDE SEQUENCE</scope>
    <source>
        <strain evidence="14">USAMLcec2-132</strain>
    </source>
</reference>
<sequence>MTIRPQNHSGTNFCAYNSAKRRAVSVLRERTKKAKSSRPRYNMGQNSWFMVKLAWTSGEKKVFVLSLLSALTAAALNLLNLYISPAILSAMERRASVWDLIWAILVFALALMLVSAVSSYVNMNAIFARISIRAVVTNLLNRKAATTSYPNVDDDHFIKLLTKSRECPNSNGAAPEAIWITLSTLTTNMICFGIYVSLLSLVQPLLILIILAATVISCLFSNYANAYGYRHREEAAEYERHMYYISECARDLGAAKDTRIFGLRSWLESLYEKAMDAHTAFHRKAQSVYIAAKIVDLVLTFLRNAAAYAFLIGFVLQNGLGVAEFLLYFTAIGGFTGRVSGIMSDFSALYKQSLDITTIRECLEYEEPFHLGCGKPLKAETDRKYEIRLEQVSFRYPGADQYALSDINLTLHPGEKLAIVGLNGAGKTTLIKLICGFLDPTEGRVLLDGNDIRDYDRTDYYTMFSAVFQDFSLLAGSIAANVAQNDVGIDMQRVKECVEKAGLSAKIEALPDGYDTCLNRAVYEEATALSGGETQRLMLARALYKNAPFIVLDEPTSALDPIAESQIYQKYHAMTSGKSSIYISHRLASTRFCDRIILIDHGGISEEGTHEELLNRGGRYAELYEVQSRYYREGEDEDGEENAVGKDAPIKSSGF</sequence>
<keyword evidence="3" id="KW-1003">Cell membrane</keyword>